<gene>
    <name evidence="2" type="ORF">DLAC_10930</name>
</gene>
<proteinExistence type="predicted"/>
<evidence type="ECO:0000256" key="1">
    <source>
        <dbReference type="SAM" id="MobiDB-lite"/>
    </source>
</evidence>
<name>A0A151Z2Q8_TIELA</name>
<dbReference type="InParanoid" id="A0A151Z2Q8"/>
<reference evidence="2 3" key="1">
    <citation type="submission" date="2015-12" db="EMBL/GenBank/DDBJ databases">
        <title>Dictyostelia acquired genes for synthesis and detection of signals that induce cell-type specialization by lateral gene transfer from prokaryotes.</title>
        <authorList>
            <person name="Gloeckner G."/>
            <person name="Schaap P."/>
        </authorList>
    </citation>
    <scope>NUCLEOTIDE SEQUENCE [LARGE SCALE GENOMIC DNA]</scope>
    <source>
        <strain evidence="2 3">TK</strain>
    </source>
</reference>
<dbReference type="Proteomes" id="UP000076078">
    <property type="component" value="Unassembled WGS sequence"/>
</dbReference>
<keyword evidence="3" id="KW-1185">Reference proteome</keyword>
<dbReference type="InterPro" id="IPR025204">
    <property type="entry name" value="CENP-L"/>
</dbReference>
<protein>
    <submittedName>
        <fullName evidence="2">Uncharacterized protein</fullName>
    </submittedName>
</protein>
<sequence>MEFFNQIQYKDVEFEKYISIFKNGLNASLFQRSFAIHRFPRGFEETFYDINNGISKFQPSLLKYLSHHFSFVLRGYDFMASIFAIDNNSCSSSSSPSQIVHKSIAITLQTKKLNTQGEQVIREIASVIIVSLDDNHCTSPTDPIEYHFLLSRGSPTLISILQQWIQIEFSLALIPLGLNTKSLYQLLLKCLERDIQYKLQYFRKQDDNSTIDLEYSFSGMLPDNCDLESLKLQIPIITMISIIEEYTKSQPKQSINEVAITETKSDIRPPPTRRQGLSLKDESLTLPKSRKPSKLQINTLPNFLQTPQFHQVFLQSLSDLLVQSFGLDITQLVLFKINCQHLFLSISEQQSKIIFNNQSNPLPILKDILDVIDNNQKYCV</sequence>
<dbReference type="AlphaFoldDB" id="A0A151Z2Q8"/>
<dbReference type="EMBL" id="LODT01000051">
    <property type="protein sequence ID" value="KYQ88242.1"/>
    <property type="molecule type" value="Genomic_DNA"/>
</dbReference>
<dbReference type="Pfam" id="PF13092">
    <property type="entry name" value="CENP-L"/>
    <property type="match status" value="1"/>
</dbReference>
<feature type="region of interest" description="Disordered" evidence="1">
    <location>
        <begin position="261"/>
        <end position="280"/>
    </location>
</feature>
<organism evidence="2 3">
    <name type="scientific">Tieghemostelium lacteum</name>
    <name type="common">Slime mold</name>
    <name type="synonym">Dictyostelium lacteum</name>
    <dbReference type="NCBI Taxonomy" id="361077"/>
    <lineage>
        <taxon>Eukaryota</taxon>
        <taxon>Amoebozoa</taxon>
        <taxon>Evosea</taxon>
        <taxon>Eumycetozoa</taxon>
        <taxon>Dictyostelia</taxon>
        <taxon>Dictyosteliales</taxon>
        <taxon>Raperosteliaceae</taxon>
        <taxon>Tieghemostelium</taxon>
    </lineage>
</organism>
<evidence type="ECO:0000313" key="3">
    <source>
        <dbReference type="Proteomes" id="UP000076078"/>
    </source>
</evidence>
<comment type="caution">
    <text evidence="2">The sequence shown here is derived from an EMBL/GenBank/DDBJ whole genome shotgun (WGS) entry which is preliminary data.</text>
</comment>
<accession>A0A151Z2Q8</accession>
<evidence type="ECO:0000313" key="2">
    <source>
        <dbReference type="EMBL" id="KYQ88242.1"/>
    </source>
</evidence>